<comment type="caution">
    <text evidence="3">The sequence shown here is derived from an EMBL/GenBank/DDBJ whole genome shotgun (WGS) entry which is preliminary data.</text>
</comment>
<sequence>MSKGTVLITGSSGFIGFHLGRKLLEDGFQVVGIDNLSDYYDVQLKLRRQEMLLDHPEFTVINDSIETPGRMMDLFAEYRPDFVVHLAAQAGVRYSIENPRAYLESNIIGTFEILEAARAYPPKHMLFASTSSAFGANKSMPYRETDKADHQMSFYAATKKSTENMAHSYAHLFNLPITMFRFFTVYGPWGRPDMALFKFTKAISDGLPIDVYNYGDMKRDFTYISDLVEAISLLMPIIPSAPADGVVPDGDSLSPVAPHRVVNIGNSEAVALTDFIDAIETSIGRKADRNLMPMQAGDVPATWADSKLLKTLTGYAPKTSVRSGVQAFVDWYREYYES</sequence>
<dbReference type="PANTHER" id="PTHR43574">
    <property type="entry name" value="EPIMERASE-RELATED"/>
    <property type="match status" value="1"/>
</dbReference>
<dbReference type="EMBL" id="BMJV01000006">
    <property type="protein sequence ID" value="GGG78683.1"/>
    <property type="molecule type" value="Genomic_DNA"/>
</dbReference>
<dbReference type="AlphaFoldDB" id="A0A8J2ZLJ8"/>
<accession>A0A8J2ZLJ8</accession>
<evidence type="ECO:0000256" key="1">
    <source>
        <dbReference type="ARBA" id="ARBA00023027"/>
    </source>
</evidence>
<name>A0A8J2ZLJ8_9RHOB</name>
<feature type="domain" description="NAD-dependent epimerase/dehydratase" evidence="2">
    <location>
        <begin position="6"/>
        <end position="235"/>
    </location>
</feature>
<evidence type="ECO:0000259" key="2">
    <source>
        <dbReference type="Pfam" id="PF01370"/>
    </source>
</evidence>
<dbReference type="Pfam" id="PF01370">
    <property type="entry name" value="Epimerase"/>
    <property type="match status" value="1"/>
</dbReference>
<dbReference type="PRINTS" id="PR01713">
    <property type="entry name" value="NUCEPIMERASE"/>
</dbReference>
<evidence type="ECO:0000313" key="4">
    <source>
        <dbReference type="Proteomes" id="UP000617145"/>
    </source>
</evidence>
<keyword evidence="4" id="KW-1185">Reference proteome</keyword>
<proteinExistence type="predicted"/>
<dbReference type="InterPro" id="IPR001509">
    <property type="entry name" value="Epimerase_deHydtase"/>
</dbReference>
<dbReference type="InterPro" id="IPR036291">
    <property type="entry name" value="NAD(P)-bd_dom_sf"/>
</dbReference>
<dbReference type="SUPFAM" id="SSF51735">
    <property type="entry name" value="NAD(P)-binding Rossmann-fold domains"/>
    <property type="match status" value="1"/>
</dbReference>
<gene>
    <name evidence="3" type="ORF">GCM10011415_29640</name>
</gene>
<reference evidence="3" key="1">
    <citation type="journal article" date="2014" name="Int. J. Syst. Evol. Microbiol.">
        <title>Complete genome sequence of Corynebacterium casei LMG S-19264T (=DSM 44701T), isolated from a smear-ripened cheese.</title>
        <authorList>
            <consortium name="US DOE Joint Genome Institute (JGI-PGF)"/>
            <person name="Walter F."/>
            <person name="Albersmeier A."/>
            <person name="Kalinowski J."/>
            <person name="Ruckert C."/>
        </authorList>
    </citation>
    <scope>NUCLEOTIDE SEQUENCE</scope>
    <source>
        <strain evidence="3">CGMCC 1.15762</strain>
    </source>
</reference>
<evidence type="ECO:0000313" key="3">
    <source>
        <dbReference type="EMBL" id="GGG78683.1"/>
    </source>
</evidence>
<organism evidence="3 4">
    <name type="scientific">Salipiger pallidus</name>
    <dbReference type="NCBI Taxonomy" id="1775170"/>
    <lineage>
        <taxon>Bacteria</taxon>
        <taxon>Pseudomonadati</taxon>
        <taxon>Pseudomonadota</taxon>
        <taxon>Alphaproteobacteria</taxon>
        <taxon>Rhodobacterales</taxon>
        <taxon>Roseobacteraceae</taxon>
        <taxon>Salipiger</taxon>
    </lineage>
</organism>
<keyword evidence="1" id="KW-0520">NAD</keyword>
<reference evidence="3" key="2">
    <citation type="submission" date="2020-09" db="EMBL/GenBank/DDBJ databases">
        <authorList>
            <person name="Sun Q."/>
            <person name="Zhou Y."/>
        </authorList>
    </citation>
    <scope>NUCLEOTIDE SEQUENCE</scope>
    <source>
        <strain evidence="3">CGMCC 1.15762</strain>
    </source>
</reference>
<dbReference type="Proteomes" id="UP000617145">
    <property type="component" value="Unassembled WGS sequence"/>
</dbReference>
<dbReference type="Gene3D" id="3.40.50.720">
    <property type="entry name" value="NAD(P)-binding Rossmann-like Domain"/>
    <property type="match status" value="1"/>
</dbReference>
<dbReference type="RefSeq" id="WP_188791008.1">
    <property type="nucleotide sequence ID" value="NZ_BMJV01000006.1"/>
</dbReference>
<protein>
    <submittedName>
        <fullName evidence="3">UDP-glucuronate 5-epimerase</fullName>
    </submittedName>
</protein>